<evidence type="ECO:0000313" key="3">
    <source>
        <dbReference type="EMBL" id="AMY07668.1"/>
    </source>
</evidence>
<proteinExistence type="predicted"/>
<dbReference type="STRING" id="1855912.LuPra_00844"/>
<protein>
    <submittedName>
        <fullName evidence="3">Uncharacterized protein</fullName>
    </submittedName>
</protein>
<keyword evidence="2" id="KW-1133">Transmembrane helix</keyword>
<feature type="transmembrane region" description="Helical" evidence="2">
    <location>
        <begin position="461"/>
        <end position="479"/>
    </location>
</feature>
<keyword evidence="2" id="KW-0472">Membrane</keyword>
<dbReference type="AlphaFoldDB" id="A0A143PHV7"/>
<dbReference type="PATRIC" id="fig|1813736.3.peg.880"/>
<dbReference type="KEGG" id="abac:LuPra_00844"/>
<sequence length="683" mass="71404">MFLFMAIAACYGVFQLAVLGSATRSVRMANLLLAVTLGLYGCGTVAVVLEVLYTRSVAALTHTPVGVVVRTASYTVDPVIEEVVKVLPLLILVLFRRIRAQWGLTDYLLLGAGTGSGFALVEATMRWSHAASRAVGDLFHGWTIRVGLFGVGAHIPGPFEIAAAWLPAPAGDAVTFLHTGSQTTNLHLAWSAVAGFGVGLLVRGHGRQRWLGLLPWLYAALDHMAYNHDVIVGGRSGLWMSSAPVRAVEPLLWLFPVVLLAVSGRRDWREIRAAKAASPDVLLPAERAGESSSVVLGRFATVGLPWTPFIAWRFALVRRSLMYARLRDDAVADQLHPQVRSVREQIERASNPAVWRALSVRFAQAASLPPLETLLRLYWHVAVSLVLLLPSVLFLIVGGFPSTSGIQRLFATSAVFGILTVFAIATVTMVAWCLVCTVRAIPGAFRDAYTDAAVRESFRTGVGAGALGIGALSLSRVLAGAGANTSLMSNLHILDAISRMTSILGFGLTALSLLALFAALLGGPGGGGILVAAIARIGLQDLLQMVAISGIGALGALGAILAMASGGGSGGGDSGDGDGEGEGEGKGDQGAIDEVLKDATPGRTSKPGMGADKYSKPGGLDQATADFDQIAGNNPVTDYGGGIRSTELPNGTTVSVRPGSTQGSPTIQINSPTGNPIKIRYVP</sequence>
<dbReference type="EMBL" id="CP015136">
    <property type="protein sequence ID" value="AMY07668.1"/>
    <property type="molecule type" value="Genomic_DNA"/>
</dbReference>
<organism evidence="3 4">
    <name type="scientific">Luteitalea pratensis</name>
    <dbReference type="NCBI Taxonomy" id="1855912"/>
    <lineage>
        <taxon>Bacteria</taxon>
        <taxon>Pseudomonadati</taxon>
        <taxon>Acidobacteriota</taxon>
        <taxon>Vicinamibacteria</taxon>
        <taxon>Vicinamibacterales</taxon>
        <taxon>Vicinamibacteraceae</taxon>
        <taxon>Luteitalea</taxon>
    </lineage>
</organism>
<dbReference type="Proteomes" id="UP000076079">
    <property type="component" value="Chromosome"/>
</dbReference>
<feature type="transmembrane region" description="Helical" evidence="2">
    <location>
        <begin position="542"/>
        <end position="564"/>
    </location>
</feature>
<accession>A0A143PHV7</accession>
<name>A0A143PHV7_LUTPR</name>
<feature type="transmembrane region" description="Helical" evidence="2">
    <location>
        <begin position="409"/>
        <end position="441"/>
    </location>
</feature>
<feature type="region of interest" description="Disordered" evidence="1">
    <location>
        <begin position="568"/>
        <end position="683"/>
    </location>
</feature>
<evidence type="ECO:0000256" key="1">
    <source>
        <dbReference type="SAM" id="MobiDB-lite"/>
    </source>
</evidence>
<feature type="compositionally biased region" description="Polar residues" evidence="1">
    <location>
        <begin position="647"/>
        <end position="674"/>
    </location>
</feature>
<keyword evidence="2" id="KW-0812">Transmembrane</keyword>
<feature type="transmembrane region" description="Helical" evidence="2">
    <location>
        <begin position="377"/>
        <end position="397"/>
    </location>
</feature>
<keyword evidence="4" id="KW-1185">Reference proteome</keyword>
<feature type="transmembrane region" description="Helical" evidence="2">
    <location>
        <begin position="32"/>
        <end position="53"/>
    </location>
</feature>
<evidence type="ECO:0000256" key="2">
    <source>
        <dbReference type="SAM" id="Phobius"/>
    </source>
</evidence>
<gene>
    <name evidence="3" type="ORF">LuPra_00844</name>
</gene>
<evidence type="ECO:0000313" key="4">
    <source>
        <dbReference type="Proteomes" id="UP000076079"/>
    </source>
</evidence>
<reference evidence="3 4" key="1">
    <citation type="journal article" date="2016" name="Genome Announc.">
        <title>First Complete Genome Sequence of a Subdivision 6 Acidobacterium Strain.</title>
        <authorList>
            <person name="Huang S."/>
            <person name="Vieira S."/>
            <person name="Bunk B."/>
            <person name="Riedel T."/>
            <person name="Sproer C."/>
            <person name="Overmann J."/>
        </authorList>
    </citation>
    <scope>NUCLEOTIDE SEQUENCE [LARGE SCALE GENOMIC DNA]</scope>
    <source>
        <strain evidence="4">DSM 100886 HEG_-6_39</strain>
    </source>
</reference>
<reference evidence="4" key="2">
    <citation type="submission" date="2016-04" db="EMBL/GenBank/DDBJ databases">
        <title>First Complete Genome Sequence of a Subdivision 6 Acidobacterium.</title>
        <authorList>
            <person name="Huang S."/>
            <person name="Vieira S."/>
            <person name="Bunk B."/>
            <person name="Riedel T."/>
            <person name="Sproeer C."/>
            <person name="Overmann J."/>
        </authorList>
    </citation>
    <scope>NUCLEOTIDE SEQUENCE [LARGE SCALE GENOMIC DNA]</scope>
    <source>
        <strain evidence="4">DSM 100886 HEG_-6_39</strain>
    </source>
</reference>
<feature type="transmembrane region" description="Helical" evidence="2">
    <location>
        <begin position="295"/>
        <end position="315"/>
    </location>
</feature>